<dbReference type="PANTHER" id="PTHR23132">
    <property type="entry name" value="D-ALANINE--D-ALANINE LIGASE"/>
    <property type="match status" value="1"/>
</dbReference>
<evidence type="ECO:0000313" key="10">
    <source>
        <dbReference type="EMBL" id="CAD8234701.1"/>
    </source>
</evidence>
<evidence type="ECO:0000256" key="8">
    <source>
        <dbReference type="PROSITE-ProRule" id="PRU00409"/>
    </source>
</evidence>
<dbReference type="InterPro" id="IPR011761">
    <property type="entry name" value="ATP-grasp"/>
</dbReference>
<dbReference type="GO" id="GO:0005524">
    <property type="term" value="F:ATP binding"/>
    <property type="evidence" value="ECO:0007669"/>
    <property type="project" value="UniProtKB-UniRule"/>
</dbReference>
<keyword evidence="4 8" id="KW-0067">ATP-binding</keyword>
<dbReference type="Pfam" id="PF01820">
    <property type="entry name" value="Dala_Dala_lig_N"/>
    <property type="match status" value="2"/>
</dbReference>
<dbReference type="PROSITE" id="PS00844">
    <property type="entry name" value="DALA_DALA_LIGASE_2"/>
    <property type="match status" value="1"/>
</dbReference>
<dbReference type="Pfam" id="PF07478">
    <property type="entry name" value="Dala_Dala_lig_C"/>
    <property type="match status" value="2"/>
</dbReference>
<dbReference type="InterPro" id="IPR000291">
    <property type="entry name" value="D-Ala_lig_Van_CS"/>
</dbReference>
<evidence type="ECO:0000259" key="9">
    <source>
        <dbReference type="PROSITE" id="PS50975"/>
    </source>
</evidence>
<dbReference type="Gene3D" id="3.30.1490.20">
    <property type="entry name" value="ATP-grasp fold, A domain"/>
    <property type="match status" value="1"/>
</dbReference>
<proteinExistence type="inferred from homology"/>
<dbReference type="Gene3D" id="3.30.470.20">
    <property type="entry name" value="ATP-grasp fold, B domain"/>
    <property type="match status" value="2"/>
</dbReference>
<evidence type="ECO:0000256" key="7">
    <source>
        <dbReference type="ARBA" id="ARBA00023316"/>
    </source>
</evidence>
<dbReference type="InterPro" id="IPR016185">
    <property type="entry name" value="PreATP-grasp_dom_sf"/>
</dbReference>
<keyword evidence="6" id="KW-0573">Peptidoglycan synthesis</keyword>
<evidence type="ECO:0000256" key="5">
    <source>
        <dbReference type="ARBA" id="ARBA00022960"/>
    </source>
</evidence>
<dbReference type="GO" id="GO:0071555">
    <property type="term" value="P:cell wall organization"/>
    <property type="evidence" value="ECO:0007669"/>
    <property type="project" value="UniProtKB-KW"/>
</dbReference>
<feature type="domain" description="ATP-grasp" evidence="9">
    <location>
        <begin position="163"/>
        <end position="421"/>
    </location>
</feature>
<evidence type="ECO:0000256" key="1">
    <source>
        <dbReference type="ARBA" id="ARBA00010871"/>
    </source>
</evidence>
<dbReference type="PROSITE" id="PS00843">
    <property type="entry name" value="DALA_DALA_LIGASE_1"/>
    <property type="match status" value="1"/>
</dbReference>
<name>A0A7R9TG67_MICPS</name>
<keyword evidence="3 8" id="KW-0547">Nucleotide-binding</keyword>
<gene>
    <name evidence="10" type="ORF">MPUS1402_LOCUS4362</name>
</gene>
<dbReference type="SUPFAM" id="SSF56059">
    <property type="entry name" value="Glutathione synthetase ATP-binding domain-like"/>
    <property type="match status" value="2"/>
</dbReference>
<feature type="domain" description="ATP-grasp" evidence="9">
    <location>
        <begin position="864"/>
        <end position="922"/>
    </location>
</feature>
<dbReference type="AlphaFoldDB" id="A0A7R9TG67"/>
<accession>A0A7R9TG67</accession>
<dbReference type="PROSITE" id="PS50975">
    <property type="entry name" value="ATP_GRASP"/>
    <property type="match status" value="2"/>
</dbReference>
<dbReference type="PANTHER" id="PTHR23132:SF0">
    <property type="entry name" value="D-ALANINE-D-ALANINE LIGASE FAMILY"/>
    <property type="match status" value="1"/>
</dbReference>
<dbReference type="SUPFAM" id="SSF52440">
    <property type="entry name" value="PreATP-grasp domain"/>
    <property type="match status" value="2"/>
</dbReference>
<protein>
    <recommendedName>
        <fullName evidence="9">ATP-grasp domain-containing protein</fullName>
    </recommendedName>
</protein>
<reference evidence="10" key="1">
    <citation type="submission" date="2021-01" db="EMBL/GenBank/DDBJ databases">
        <authorList>
            <person name="Corre E."/>
            <person name="Pelletier E."/>
            <person name="Niang G."/>
            <person name="Scheremetjew M."/>
            <person name="Finn R."/>
            <person name="Kale V."/>
            <person name="Holt S."/>
            <person name="Cochrane G."/>
            <person name="Meng A."/>
            <person name="Brown T."/>
            <person name="Cohen L."/>
        </authorList>
    </citation>
    <scope>NUCLEOTIDE SEQUENCE</scope>
    <source>
        <strain evidence="10">RCC1614</strain>
    </source>
</reference>
<dbReference type="GO" id="GO:0008360">
    <property type="term" value="P:regulation of cell shape"/>
    <property type="evidence" value="ECO:0007669"/>
    <property type="project" value="UniProtKB-KW"/>
</dbReference>
<evidence type="ECO:0000256" key="3">
    <source>
        <dbReference type="ARBA" id="ARBA00022741"/>
    </source>
</evidence>
<dbReference type="Gene3D" id="3.40.50.20">
    <property type="match status" value="2"/>
</dbReference>
<evidence type="ECO:0000256" key="2">
    <source>
        <dbReference type="ARBA" id="ARBA00022598"/>
    </source>
</evidence>
<organism evidence="10">
    <name type="scientific">Micromonas pusilla</name>
    <name type="common">Picoplanktonic green alga</name>
    <name type="synonym">Chromulina pusilla</name>
    <dbReference type="NCBI Taxonomy" id="38833"/>
    <lineage>
        <taxon>Eukaryota</taxon>
        <taxon>Viridiplantae</taxon>
        <taxon>Chlorophyta</taxon>
        <taxon>Mamiellophyceae</taxon>
        <taxon>Mamiellales</taxon>
        <taxon>Mamiellaceae</taxon>
        <taxon>Micromonas</taxon>
    </lineage>
</organism>
<keyword evidence="5" id="KW-0133">Cell shape</keyword>
<sequence length="932" mass="100922">MDVSKAKCFDDVPKLKSAATRSSSDDDTLVRVAVLCGGPSAERGVSLNSARSILDNLHGSGFTVDCYYIDQGLRAFPINARQIYCNTPSDFDFKLRGKRREGIRDPVALASRLRAQGAIAFPALHGAFGEDGVLQNALEEAGVPFVGTDAMHACRAFDKFTCSRTLAAEGFPTLSMTLLEPSSNMDYHATLLRWFATCNLDPEFDYVVVKPARGGSSIGVSIARGVVQASDLASKLFTSGTDSRVVVERYAGSGVEFTITVLGTTNEPVPLIPTEIEILADVEKGLKTSRKVGPAARLEQFNFFDFRRKYLPTMHVVYHTPARFGTGAIDKIRRNAASIFKLLGLRDYARLDGFFMPNGDVAVQWCKEELVLGDSESLTTDGVPVFTDVNVVCGMEQSSFLFQQAAEIGMTHSAVLRHVLCSACHRSNIPIRMQISEKERKSNAETLTFYQQPQLKTENVPCRKVPGYTHAHERVKVYVLFGGGTSERQVSLMSGTNVWLRLREYPEYDVEPLLLEPTPIGCQLDKTYVWHLPYAAVLRHTVEEVLAVAKRTQNPTPGACARAIILLLRTYGWLDDVEDSGTGITTAVRETISEFAATAAAEKAIIFNAVHGGCGEDGTLQALFTEARASYTGSGPASSRLCFDKAATGGELKPLSYFGILSYNRLLVSSRVLEVFLGQTSIVATIWDAFVATVGPAPFGLCIKPNSDGCSTGVARLKGSDDLLAYATAIFNHQSHLHPGDLPMASGIAHIIELPEEIPSNFLVEPFIPTATVCITRCRSGIEELYFEDVAFSTTRWIEVTVGVVGTKGHTAALHPSLTIVGHGDVLSLEEKFQAGTGVNITPLPATIASAEVLSAARTRIAFAANALDIEGFARIDLFLHVDTGDVMIVEANTVPGLTPSTVLFHQALATNPRANPAAFLKHAIKLAHKCS</sequence>
<keyword evidence="2" id="KW-0436">Ligase</keyword>
<dbReference type="InterPro" id="IPR013815">
    <property type="entry name" value="ATP_grasp_subdomain_1"/>
</dbReference>
<evidence type="ECO:0000256" key="6">
    <source>
        <dbReference type="ARBA" id="ARBA00022984"/>
    </source>
</evidence>
<comment type="similarity">
    <text evidence="1">Belongs to the D-alanine--D-alanine ligase family.</text>
</comment>
<dbReference type="EMBL" id="HBDY01005742">
    <property type="protein sequence ID" value="CAD8234701.1"/>
    <property type="molecule type" value="Transcribed_RNA"/>
</dbReference>
<keyword evidence="7" id="KW-0961">Cell wall biogenesis/degradation</keyword>
<dbReference type="GO" id="GO:0046872">
    <property type="term" value="F:metal ion binding"/>
    <property type="evidence" value="ECO:0007669"/>
    <property type="project" value="InterPro"/>
</dbReference>
<dbReference type="GO" id="GO:0008716">
    <property type="term" value="F:D-alanine-D-alanine ligase activity"/>
    <property type="evidence" value="ECO:0007669"/>
    <property type="project" value="InterPro"/>
</dbReference>
<dbReference type="InterPro" id="IPR011127">
    <property type="entry name" value="Dala_Dala_lig_N"/>
</dbReference>
<dbReference type="InterPro" id="IPR011095">
    <property type="entry name" value="Dala_Dala_lig_C"/>
</dbReference>
<evidence type="ECO:0000256" key="4">
    <source>
        <dbReference type="ARBA" id="ARBA00022840"/>
    </source>
</evidence>